<reference evidence="4 5" key="1">
    <citation type="journal article" date="2022" name="IScience">
        <title>An ultrasensitive nanofiber-based assay for enzymatic hydrolysis and deep-sea microbial degradation of cellulose.</title>
        <authorList>
            <person name="Tsudome M."/>
            <person name="Tachioka M."/>
            <person name="Miyazaki M."/>
            <person name="Uchimura K."/>
            <person name="Tsuda M."/>
            <person name="Takaki Y."/>
            <person name="Deguchi S."/>
        </authorList>
    </citation>
    <scope>NUCLEOTIDE SEQUENCE [LARGE SCALE GENOMIC DNA]</scope>
    <source>
        <strain evidence="4 5">GE09</strain>
    </source>
</reference>
<dbReference type="PROSITE" id="PS00194">
    <property type="entry name" value="THIOREDOXIN_1"/>
    <property type="match status" value="1"/>
</dbReference>
<feature type="transmembrane region" description="Helical" evidence="2">
    <location>
        <begin position="12"/>
        <end position="29"/>
    </location>
</feature>
<gene>
    <name evidence="4" type="ORF">MARGE09_P2913</name>
</gene>
<dbReference type="EC" id="1.8.1.8" evidence="4"/>
<feature type="domain" description="Thioredoxin" evidence="3">
    <location>
        <begin position="20"/>
        <end position="151"/>
    </location>
</feature>
<dbReference type="EMBL" id="AP023086">
    <property type="protein sequence ID" value="BCD98712.1"/>
    <property type="molecule type" value="Genomic_DNA"/>
</dbReference>
<dbReference type="InterPro" id="IPR017937">
    <property type="entry name" value="Thioredoxin_CS"/>
</dbReference>
<evidence type="ECO:0000259" key="3">
    <source>
        <dbReference type="PROSITE" id="PS51352"/>
    </source>
</evidence>
<name>A0AAN1WJK1_9GAMM</name>
<dbReference type="PANTHER" id="PTHR32234">
    <property type="entry name" value="THIOL:DISULFIDE INTERCHANGE PROTEIN DSBD"/>
    <property type="match status" value="1"/>
</dbReference>
<evidence type="ECO:0000313" key="4">
    <source>
        <dbReference type="EMBL" id="BCD98712.1"/>
    </source>
</evidence>
<dbReference type="KEGG" id="marq:MARGE09_P2913"/>
<keyword evidence="4" id="KW-0560">Oxidoreductase</keyword>
<accession>A0AAN1WJK1</accession>
<keyword evidence="5" id="KW-1185">Reference proteome</keyword>
<evidence type="ECO:0000313" key="5">
    <source>
        <dbReference type="Proteomes" id="UP001320119"/>
    </source>
</evidence>
<keyword evidence="2" id="KW-0472">Membrane</keyword>
<dbReference type="InterPro" id="IPR013766">
    <property type="entry name" value="Thioredoxin_domain"/>
</dbReference>
<organism evidence="4 5">
    <name type="scientific">Marinagarivorans cellulosilyticus</name>
    <dbReference type="NCBI Taxonomy" id="2721545"/>
    <lineage>
        <taxon>Bacteria</taxon>
        <taxon>Pseudomonadati</taxon>
        <taxon>Pseudomonadota</taxon>
        <taxon>Gammaproteobacteria</taxon>
        <taxon>Cellvibrionales</taxon>
        <taxon>Cellvibrionaceae</taxon>
        <taxon>Marinagarivorans</taxon>
    </lineage>
</organism>
<dbReference type="GO" id="GO:0045454">
    <property type="term" value="P:cell redox homeostasis"/>
    <property type="evidence" value="ECO:0007669"/>
    <property type="project" value="TreeGrafter"/>
</dbReference>
<dbReference type="PROSITE" id="PS51352">
    <property type="entry name" value="THIOREDOXIN_2"/>
    <property type="match status" value="1"/>
</dbReference>
<dbReference type="AlphaFoldDB" id="A0AAN1WJK1"/>
<dbReference type="GO" id="GO:0047134">
    <property type="term" value="F:protein-disulfide reductase [NAD(P)H] activity"/>
    <property type="evidence" value="ECO:0007669"/>
    <property type="project" value="UniProtKB-EC"/>
</dbReference>
<dbReference type="Proteomes" id="UP001320119">
    <property type="component" value="Chromosome"/>
</dbReference>
<protein>
    <submittedName>
        <fullName evidence="4">Thiol:disulfide interchange protein DsbD</fullName>
        <ecNumber evidence="4">1.8.1.8</ecNumber>
    </submittedName>
</protein>
<dbReference type="InterPro" id="IPR036249">
    <property type="entry name" value="Thioredoxin-like_sf"/>
</dbReference>
<sequence>MNISKARLKKEFFSIVLMIAFGGLFYIGINSLQSFNGKRAFAKTGLEPLTLAQAMEKAQEQGKPILADFSAYWCGYCVKLDKEVFTDKAVKSVIDSSYVYARIDSESDEAAYFRKTYQAYGFPTLVILKPDGTLVKKLEITFEPSAFLQQI</sequence>
<keyword evidence="2" id="KW-0812">Transmembrane</keyword>
<dbReference type="Gene3D" id="3.40.30.10">
    <property type="entry name" value="Glutaredoxin"/>
    <property type="match status" value="1"/>
</dbReference>
<dbReference type="Pfam" id="PF13899">
    <property type="entry name" value="Thioredoxin_7"/>
    <property type="match status" value="1"/>
</dbReference>
<dbReference type="RefSeq" id="WP_236983237.1">
    <property type="nucleotide sequence ID" value="NZ_AP023086.1"/>
</dbReference>
<dbReference type="PANTHER" id="PTHR32234:SF0">
    <property type="entry name" value="THIOL:DISULFIDE INTERCHANGE PROTEIN DSBD"/>
    <property type="match status" value="1"/>
</dbReference>
<keyword evidence="2" id="KW-1133">Transmembrane helix</keyword>
<proteinExistence type="predicted"/>
<keyword evidence="1" id="KW-0676">Redox-active center</keyword>
<evidence type="ECO:0000256" key="2">
    <source>
        <dbReference type="SAM" id="Phobius"/>
    </source>
</evidence>
<dbReference type="SUPFAM" id="SSF52833">
    <property type="entry name" value="Thioredoxin-like"/>
    <property type="match status" value="1"/>
</dbReference>
<evidence type="ECO:0000256" key="1">
    <source>
        <dbReference type="ARBA" id="ARBA00023284"/>
    </source>
</evidence>